<accession>A0A378TVC8</accession>
<dbReference type="PROSITE" id="PS50056">
    <property type="entry name" value="TYR_PHOSPHATASE_2"/>
    <property type="match status" value="1"/>
</dbReference>
<dbReference type="SUPFAM" id="SSF48317">
    <property type="entry name" value="Acid phosphatase/Vanadium-dependent haloperoxidase"/>
    <property type="match status" value="1"/>
</dbReference>
<dbReference type="Gene3D" id="2.160.20.80">
    <property type="entry name" value="E3 ubiquitin-protein ligase SopA"/>
    <property type="match status" value="1"/>
</dbReference>
<keyword evidence="1" id="KW-0472">Membrane</keyword>
<dbReference type="InterPro" id="IPR000340">
    <property type="entry name" value="Dual-sp_phosphatase_cat-dom"/>
</dbReference>
<protein>
    <submittedName>
        <fullName evidence="3">Dual specificity phosphatase, catalytic domain</fullName>
    </submittedName>
</protein>
<organism evidence="3 4">
    <name type="scientific">Neisseria elongata</name>
    <dbReference type="NCBI Taxonomy" id="495"/>
    <lineage>
        <taxon>Bacteria</taxon>
        <taxon>Pseudomonadati</taxon>
        <taxon>Pseudomonadota</taxon>
        <taxon>Betaproteobacteria</taxon>
        <taxon>Neisseriales</taxon>
        <taxon>Neisseriaceae</taxon>
        <taxon>Neisseria</taxon>
    </lineage>
</organism>
<dbReference type="InterPro" id="IPR029021">
    <property type="entry name" value="Prot-tyrosine_phosphatase-like"/>
</dbReference>
<feature type="transmembrane region" description="Helical" evidence="1">
    <location>
        <begin position="154"/>
        <end position="172"/>
    </location>
</feature>
<feature type="transmembrane region" description="Helical" evidence="1">
    <location>
        <begin position="298"/>
        <end position="315"/>
    </location>
</feature>
<dbReference type="AlphaFoldDB" id="A0A378TVC8"/>
<dbReference type="Gene3D" id="3.90.190.10">
    <property type="entry name" value="Protein tyrosine phosphatase superfamily"/>
    <property type="match status" value="1"/>
</dbReference>
<dbReference type="Pfam" id="PF00782">
    <property type="entry name" value="DSPc"/>
    <property type="match status" value="1"/>
</dbReference>
<dbReference type="SUPFAM" id="SSF141571">
    <property type="entry name" value="Pentapeptide repeat-like"/>
    <property type="match status" value="1"/>
</dbReference>
<evidence type="ECO:0000259" key="2">
    <source>
        <dbReference type="PROSITE" id="PS50056"/>
    </source>
</evidence>
<dbReference type="EMBL" id="UGQW01000002">
    <property type="protein sequence ID" value="STZ66965.1"/>
    <property type="molecule type" value="Genomic_DNA"/>
</dbReference>
<evidence type="ECO:0000313" key="4">
    <source>
        <dbReference type="Proteomes" id="UP000254927"/>
    </source>
</evidence>
<dbReference type="SUPFAM" id="SSF52799">
    <property type="entry name" value="(Phosphotyrosine protein) phosphatases II"/>
    <property type="match status" value="1"/>
</dbReference>
<dbReference type="InterPro" id="IPR000387">
    <property type="entry name" value="Tyr_Pase_dom"/>
</dbReference>
<feature type="transmembrane region" description="Helical" evidence="1">
    <location>
        <begin position="49"/>
        <end position="70"/>
    </location>
</feature>
<dbReference type="PANTHER" id="PTHR47216">
    <property type="match status" value="1"/>
</dbReference>
<keyword evidence="1" id="KW-0812">Transmembrane</keyword>
<proteinExistence type="predicted"/>
<dbReference type="GeneID" id="93353328"/>
<dbReference type="PANTHER" id="PTHR47216:SF4">
    <property type="entry name" value="OS01G0859400 PROTEIN"/>
    <property type="match status" value="1"/>
</dbReference>
<dbReference type="CDD" id="cd14527">
    <property type="entry name" value="DSP_bac"/>
    <property type="match status" value="1"/>
</dbReference>
<feature type="transmembrane region" description="Helical" evidence="1">
    <location>
        <begin position="82"/>
        <end position="104"/>
    </location>
</feature>
<feature type="transmembrane region" description="Helical" evidence="1">
    <location>
        <begin position="130"/>
        <end position="147"/>
    </location>
</feature>
<evidence type="ECO:0000256" key="1">
    <source>
        <dbReference type="SAM" id="Phobius"/>
    </source>
</evidence>
<dbReference type="RefSeq" id="WP_240317902.1">
    <property type="nucleotide sequence ID" value="NZ_CP031252.1"/>
</dbReference>
<dbReference type="Proteomes" id="UP000254927">
    <property type="component" value="Unassembled WGS sequence"/>
</dbReference>
<keyword evidence="1" id="KW-1133">Transmembrane helix</keyword>
<feature type="domain" description="Tyrosine specific protein phosphatases" evidence="2">
    <location>
        <begin position="494"/>
        <end position="557"/>
    </location>
</feature>
<dbReference type="CDD" id="cd03386">
    <property type="entry name" value="PAP2_Aur1_like"/>
    <property type="match status" value="1"/>
</dbReference>
<gene>
    <name evidence="3" type="ORF">NCTC10660_00433</name>
</gene>
<evidence type="ECO:0000313" key="3">
    <source>
        <dbReference type="EMBL" id="STZ66965.1"/>
    </source>
</evidence>
<feature type="transmembrane region" description="Helical" evidence="1">
    <location>
        <begin position="321"/>
        <end position="343"/>
    </location>
</feature>
<dbReference type="InterPro" id="IPR036938">
    <property type="entry name" value="PAP2/HPO_sf"/>
</dbReference>
<feature type="transmembrane region" description="Helical" evidence="1">
    <location>
        <begin position="12"/>
        <end position="29"/>
    </location>
</feature>
<feature type="transmembrane region" description="Helical" evidence="1">
    <location>
        <begin position="355"/>
        <end position="375"/>
    </location>
</feature>
<reference evidence="3 4" key="1">
    <citation type="submission" date="2018-06" db="EMBL/GenBank/DDBJ databases">
        <authorList>
            <consortium name="Pathogen Informatics"/>
            <person name="Doyle S."/>
        </authorList>
    </citation>
    <scope>NUCLEOTIDE SEQUENCE [LARGE SCALE GENOMIC DNA]</scope>
    <source>
        <strain evidence="3 4">NCTC10660</strain>
    </source>
</reference>
<sequence length="569" mass="62720">MTPRLKISLCKLALVGALFYTSYGLSNHYAASLAYVPEVAFAWERGIPFWAWTIVPYWSLNLMYAAAFFLCRNACEQNRYVARLVSAQIIATTCFMLFPLHFGWPKPPTDGLWGWLFDSLVAFDLPYNQAPSLHIALSIIVGAFYWTRFPKIRLPILLWQSLIALSVLTTYQHHFIDVPTGALLGWLVLWAIPQHGVSPFRRRSLSVAEPDSQTGRLKMTEASFCEAKMSEANFAKTSEVSFCEAKTSEVSFCEAKTSEVSFCEAKTSEVSFCEAKTNNTDFREAQTSPEIRSREIKIAMLYLAGAVLSALPSLFGGVWLWMLWVSVSLSVVAFAYLTGNAAVFQKQANGRLSAAATILLLPYLVGVRLNMAYWLSGKAKTARIRDDVSIGSISGVAEIQHCGGVFGKKTASAALKMLARCSTLLRFLPCIYHFLPQKSASQAKSPHPLAISDGLPAVLDVCAEYPHHRYCGAYCALPLLDMVAPSENNLMQAASLLETLRRQRGKVLICCALGYGRSAAVVLTWLLVYGGCRDLAQATAELKQARPQMVLPPETARAVEAAAGRLKNF</sequence>
<name>A0A378TVC8_NEIEL</name>